<evidence type="ECO:0000256" key="2">
    <source>
        <dbReference type="ARBA" id="ARBA00022692"/>
    </source>
</evidence>
<reference evidence="7 8" key="1">
    <citation type="submission" date="2019-03" db="EMBL/GenBank/DDBJ databases">
        <title>Genomic Encyclopedia of Type Strains, Phase IV (KMG-IV): sequencing the most valuable type-strain genomes for metagenomic binning, comparative biology and taxonomic classification.</title>
        <authorList>
            <person name="Goeker M."/>
        </authorList>
    </citation>
    <scope>NUCLEOTIDE SEQUENCE [LARGE SCALE GENOMIC DNA]</scope>
    <source>
        <strain evidence="7 8">DSM 45934</strain>
    </source>
</reference>
<dbReference type="OrthoDB" id="3638319at2"/>
<feature type="transmembrane region" description="Helical" evidence="5">
    <location>
        <begin position="72"/>
        <end position="89"/>
    </location>
</feature>
<dbReference type="Pfam" id="PF06271">
    <property type="entry name" value="RDD"/>
    <property type="match status" value="1"/>
</dbReference>
<organism evidence="7 8">
    <name type="scientific">Actinocrispum wychmicini</name>
    <dbReference type="NCBI Taxonomy" id="1213861"/>
    <lineage>
        <taxon>Bacteria</taxon>
        <taxon>Bacillati</taxon>
        <taxon>Actinomycetota</taxon>
        <taxon>Actinomycetes</taxon>
        <taxon>Pseudonocardiales</taxon>
        <taxon>Pseudonocardiaceae</taxon>
        <taxon>Actinocrispum</taxon>
    </lineage>
</organism>
<accession>A0A4R2J786</accession>
<keyword evidence="3 5" id="KW-1133">Transmembrane helix</keyword>
<evidence type="ECO:0000313" key="8">
    <source>
        <dbReference type="Proteomes" id="UP000295680"/>
    </source>
</evidence>
<keyword evidence="8" id="KW-1185">Reference proteome</keyword>
<dbReference type="GO" id="GO:0016020">
    <property type="term" value="C:membrane"/>
    <property type="evidence" value="ECO:0007669"/>
    <property type="project" value="UniProtKB-SubCell"/>
</dbReference>
<keyword evidence="4 5" id="KW-0472">Membrane</keyword>
<evidence type="ECO:0000313" key="7">
    <source>
        <dbReference type="EMBL" id="TCO54931.1"/>
    </source>
</evidence>
<dbReference type="RefSeq" id="WP_132122715.1">
    <property type="nucleotide sequence ID" value="NZ_SLWS01000008.1"/>
</dbReference>
<evidence type="ECO:0000256" key="4">
    <source>
        <dbReference type="ARBA" id="ARBA00023136"/>
    </source>
</evidence>
<gene>
    <name evidence="7" type="ORF">EV192_108219</name>
</gene>
<feature type="transmembrane region" description="Helical" evidence="5">
    <location>
        <begin position="44"/>
        <end position="65"/>
    </location>
</feature>
<dbReference type="InterPro" id="IPR010432">
    <property type="entry name" value="RDD"/>
</dbReference>
<evidence type="ECO:0000259" key="6">
    <source>
        <dbReference type="Pfam" id="PF06271"/>
    </source>
</evidence>
<dbReference type="Proteomes" id="UP000295680">
    <property type="component" value="Unassembled WGS sequence"/>
</dbReference>
<comment type="subcellular location">
    <subcellularLocation>
        <location evidence="1">Membrane</location>
        <topology evidence="1">Multi-pass membrane protein</topology>
    </subcellularLocation>
</comment>
<dbReference type="AlphaFoldDB" id="A0A4R2J786"/>
<feature type="domain" description="RDD" evidence="6">
    <location>
        <begin position="44"/>
        <end position="140"/>
    </location>
</feature>
<proteinExistence type="predicted"/>
<name>A0A4R2J786_9PSEU</name>
<dbReference type="EMBL" id="SLWS01000008">
    <property type="protein sequence ID" value="TCO54931.1"/>
    <property type="molecule type" value="Genomic_DNA"/>
</dbReference>
<evidence type="ECO:0000256" key="1">
    <source>
        <dbReference type="ARBA" id="ARBA00004141"/>
    </source>
</evidence>
<evidence type="ECO:0000256" key="3">
    <source>
        <dbReference type="ARBA" id="ARBA00022989"/>
    </source>
</evidence>
<sequence length="142" mass="15999">MGKKSVELITVRRRDLWRQPAWAGAPAGTVEQRYPSKRSLRTTLAFAIDLIVHGGLGFLLAYQVLHRTSPDLFTLILLSVLVFAGFSIVDRIFVQWLCQATVGKFVTALRVVREDTGGRGTLWHFTRDWLLGVFGIFALLLQ</sequence>
<keyword evidence="2 5" id="KW-0812">Transmembrane</keyword>
<protein>
    <submittedName>
        <fullName evidence="7">RDD family protein</fullName>
    </submittedName>
</protein>
<evidence type="ECO:0000256" key="5">
    <source>
        <dbReference type="SAM" id="Phobius"/>
    </source>
</evidence>
<comment type="caution">
    <text evidence="7">The sequence shown here is derived from an EMBL/GenBank/DDBJ whole genome shotgun (WGS) entry which is preliminary data.</text>
</comment>